<dbReference type="Proteomes" id="UP000240978">
    <property type="component" value="Unassembled WGS sequence"/>
</dbReference>
<feature type="domain" description="Peptidase S74" evidence="2">
    <location>
        <begin position="466"/>
        <end position="520"/>
    </location>
</feature>
<dbReference type="RefSeq" id="WP_106601300.1">
    <property type="nucleotide sequence ID" value="NZ_PYGK01000002.1"/>
</dbReference>
<evidence type="ECO:0000313" key="3">
    <source>
        <dbReference type="EMBL" id="PSL35059.1"/>
    </source>
</evidence>
<feature type="coiled-coil region" evidence="1">
    <location>
        <begin position="536"/>
        <end position="563"/>
    </location>
</feature>
<dbReference type="EMBL" id="PYGK01000002">
    <property type="protein sequence ID" value="PSL35059.1"/>
    <property type="molecule type" value="Genomic_DNA"/>
</dbReference>
<organism evidence="3 4">
    <name type="scientific">Chitinophaga ginsengisoli</name>
    <dbReference type="NCBI Taxonomy" id="363837"/>
    <lineage>
        <taxon>Bacteria</taxon>
        <taxon>Pseudomonadati</taxon>
        <taxon>Bacteroidota</taxon>
        <taxon>Chitinophagia</taxon>
        <taxon>Chitinophagales</taxon>
        <taxon>Chitinophagaceae</taxon>
        <taxon>Chitinophaga</taxon>
    </lineage>
</organism>
<evidence type="ECO:0000313" key="4">
    <source>
        <dbReference type="Proteomes" id="UP000240978"/>
    </source>
</evidence>
<accession>A0A2P8GM70</accession>
<dbReference type="InterPro" id="IPR030392">
    <property type="entry name" value="S74_ICA"/>
</dbReference>
<reference evidence="3 4" key="1">
    <citation type="submission" date="2018-03" db="EMBL/GenBank/DDBJ databases">
        <title>Genomic Encyclopedia of Archaeal and Bacterial Type Strains, Phase II (KMG-II): from individual species to whole genera.</title>
        <authorList>
            <person name="Goeker M."/>
        </authorList>
    </citation>
    <scope>NUCLEOTIDE SEQUENCE [LARGE SCALE GENOMIC DNA]</scope>
    <source>
        <strain evidence="3 4">DSM 18107</strain>
    </source>
</reference>
<evidence type="ECO:0000256" key="1">
    <source>
        <dbReference type="SAM" id="Coils"/>
    </source>
</evidence>
<keyword evidence="1" id="KW-0175">Coiled coil</keyword>
<name>A0A2P8GM70_9BACT</name>
<gene>
    <name evidence="3" type="ORF">CLV42_102633</name>
</gene>
<dbReference type="AlphaFoldDB" id="A0A2P8GM70"/>
<sequence length="563" mass="61190">MSITTRAALKAQFKTGAIPTSQDFFNLIDSTLVRRDDAFFGKWAAGICYYEGDVVIYNNALYTCTPAGDKPCGCDGSTGDNTKADKSKGHCSTDNPEIDCTNWKMLDIDASDEDWEIIRNEDKVPIIMYAKVFGKIGMGTEDPKARVHIHVDELKADFLFSPDNAQSPEFVIQHTAGDSTQSLSEKLADDKAVFTTNTEGFLFTSVVPPPVPSDGEENVPKEVTSAKPVFITTPDAGAAVGIGTTAPEAGVDIYNQGSSRLLLNPVQAVVPQAVWIHKAEYNYQNYLNVTLDERVSSFTTNAQDGFYFRKGLDEGKNYLKNIAKPACETLVSIKQDGRVGIGTETPVTNVEITKANSAGAFLMCLDNTNPGFSIINNRPNNEKRNYLLLGADNDWGAFLTDASKGFVFKKGGEYGNGNELEINQGDDLVTISAEGKTIIGGLTPTGFDLNVKGKARAFGLYLDTDVRKVSNPVKLGNVIDKVKKLNPVTFTFNQKANCPSTEAQIGFLPHQVEEFFPELVNTDGDGTQTLAYANMVAVLTKAIQEQQETIAALQKRLDALEGK</sequence>
<keyword evidence="4" id="KW-1185">Reference proteome</keyword>
<dbReference type="Pfam" id="PF13884">
    <property type="entry name" value="Peptidase_S74"/>
    <property type="match status" value="1"/>
</dbReference>
<proteinExistence type="predicted"/>
<protein>
    <submittedName>
        <fullName evidence="3">Endosialidase-like protein</fullName>
    </submittedName>
</protein>
<dbReference type="OrthoDB" id="1223455at2"/>
<evidence type="ECO:0000259" key="2">
    <source>
        <dbReference type="Pfam" id="PF13884"/>
    </source>
</evidence>
<comment type="caution">
    <text evidence="3">The sequence shown here is derived from an EMBL/GenBank/DDBJ whole genome shotgun (WGS) entry which is preliminary data.</text>
</comment>